<feature type="region of interest" description="Disordered" evidence="1">
    <location>
        <begin position="21"/>
        <end position="40"/>
    </location>
</feature>
<keyword evidence="4" id="KW-1185">Reference proteome</keyword>
<dbReference type="EMBL" id="ML992238">
    <property type="protein sequence ID" value="KAF2228351.1"/>
    <property type="molecule type" value="Genomic_DNA"/>
</dbReference>
<feature type="transmembrane region" description="Helical" evidence="2">
    <location>
        <begin position="55"/>
        <end position="78"/>
    </location>
</feature>
<gene>
    <name evidence="3" type="ORF">EV356DRAFT_538397</name>
</gene>
<keyword evidence="2" id="KW-1133">Transmembrane helix</keyword>
<reference evidence="3" key="1">
    <citation type="journal article" date="2020" name="Stud. Mycol.">
        <title>101 Dothideomycetes genomes: a test case for predicting lifestyles and emergence of pathogens.</title>
        <authorList>
            <person name="Haridas S."/>
            <person name="Albert R."/>
            <person name="Binder M."/>
            <person name="Bloem J."/>
            <person name="Labutti K."/>
            <person name="Salamov A."/>
            <person name="Andreopoulos B."/>
            <person name="Baker S."/>
            <person name="Barry K."/>
            <person name="Bills G."/>
            <person name="Bluhm B."/>
            <person name="Cannon C."/>
            <person name="Castanera R."/>
            <person name="Culley D."/>
            <person name="Daum C."/>
            <person name="Ezra D."/>
            <person name="Gonzalez J."/>
            <person name="Henrissat B."/>
            <person name="Kuo A."/>
            <person name="Liang C."/>
            <person name="Lipzen A."/>
            <person name="Lutzoni F."/>
            <person name="Magnuson J."/>
            <person name="Mondo S."/>
            <person name="Nolan M."/>
            <person name="Ohm R."/>
            <person name="Pangilinan J."/>
            <person name="Park H.-J."/>
            <person name="Ramirez L."/>
            <person name="Alfaro M."/>
            <person name="Sun H."/>
            <person name="Tritt A."/>
            <person name="Yoshinaga Y."/>
            <person name="Zwiers L.-H."/>
            <person name="Turgeon B."/>
            <person name="Goodwin S."/>
            <person name="Spatafora J."/>
            <person name="Crous P."/>
            <person name="Grigoriev I."/>
        </authorList>
    </citation>
    <scope>NUCLEOTIDE SEQUENCE</scope>
    <source>
        <strain evidence="3">Tuck. ex Michener</strain>
    </source>
</reference>
<proteinExistence type="predicted"/>
<organism evidence="3 4">
    <name type="scientific">Viridothelium virens</name>
    <name type="common">Speckled blister lichen</name>
    <name type="synonym">Trypethelium virens</name>
    <dbReference type="NCBI Taxonomy" id="1048519"/>
    <lineage>
        <taxon>Eukaryota</taxon>
        <taxon>Fungi</taxon>
        <taxon>Dikarya</taxon>
        <taxon>Ascomycota</taxon>
        <taxon>Pezizomycotina</taxon>
        <taxon>Dothideomycetes</taxon>
        <taxon>Dothideomycetes incertae sedis</taxon>
        <taxon>Trypetheliales</taxon>
        <taxon>Trypetheliaceae</taxon>
        <taxon>Viridothelium</taxon>
    </lineage>
</organism>
<evidence type="ECO:0000256" key="2">
    <source>
        <dbReference type="SAM" id="Phobius"/>
    </source>
</evidence>
<accession>A0A6A6GRP2</accession>
<feature type="compositionally biased region" description="Polar residues" evidence="1">
    <location>
        <begin position="24"/>
        <end position="40"/>
    </location>
</feature>
<dbReference type="Proteomes" id="UP000800092">
    <property type="component" value="Unassembled WGS sequence"/>
</dbReference>
<evidence type="ECO:0000313" key="3">
    <source>
        <dbReference type="EMBL" id="KAF2228351.1"/>
    </source>
</evidence>
<protein>
    <submittedName>
        <fullName evidence="3">Uncharacterized protein</fullName>
    </submittedName>
</protein>
<name>A0A6A6GRP2_VIRVR</name>
<keyword evidence="2" id="KW-0812">Transmembrane</keyword>
<evidence type="ECO:0000313" key="4">
    <source>
        <dbReference type="Proteomes" id="UP000800092"/>
    </source>
</evidence>
<evidence type="ECO:0000256" key="1">
    <source>
        <dbReference type="SAM" id="MobiDB-lite"/>
    </source>
</evidence>
<keyword evidence="2" id="KW-0472">Membrane</keyword>
<dbReference type="AlphaFoldDB" id="A0A6A6GRP2"/>
<sequence length="160" mass="18804">MNDHDDQQKLLDSEEYHSDEFYPNLTTKSDQNQRQSLKPNTSAHHRCIQCASRHALPIITVLLIISFAFNLMLVFTTFRSSIQSENPRLKLNDHSQYLQLPRNISKELPYRSPYWGPNETATNELWNDIEIHPGFVALDREWTDDRGLLQGDSCQNFRWQ</sequence>